<organism evidence="3 4">
    <name type="scientific">Mytilus galloprovincialis</name>
    <name type="common">Mediterranean mussel</name>
    <dbReference type="NCBI Taxonomy" id="29158"/>
    <lineage>
        <taxon>Eukaryota</taxon>
        <taxon>Metazoa</taxon>
        <taxon>Spiralia</taxon>
        <taxon>Lophotrochozoa</taxon>
        <taxon>Mollusca</taxon>
        <taxon>Bivalvia</taxon>
        <taxon>Autobranchia</taxon>
        <taxon>Pteriomorphia</taxon>
        <taxon>Mytilida</taxon>
        <taxon>Mytiloidea</taxon>
        <taxon>Mytilidae</taxon>
        <taxon>Mytilinae</taxon>
        <taxon>Mytilus</taxon>
    </lineage>
</organism>
<reference evidence="3" key="1">
    <citation type="submission" date="2018-11" db="EMBL/GenBank/DDBJ databases">
        <authorList>
            <person name="Alioto T."/>
            <person name="Alioto T."/>
        </authorList>
    </citation>
    <scope>NUCLEOTIDE SEQUENCE</scope>
</reference>
<dbReference type="GO" id="GO:0043001">
    <property type="term" value="P:Golgi to plasma membrane protein transport"/>
    <property type="evidence" value="ECO:0007669"/>
    <property type="project" value="InterPro"/>
</dbReference>
<feature type="compositionally biased region" description="Basic and acidic residues" evidence="2">
    <location>
        <begin position="101"/>
        <end position="110"/>
    </location>
</feature>
<evidence type="ECO:0000313" key="3">
    <source>
        <dbReference type="EMBL" id="VDI00211.1"/>
    </source>
</evidence>
<evidence type="ECO:0000256" key="2">
    <source>
        <dbReference type="SAM" id="MobiDB-lite"/>
    </source>
</evidence>
<keyword evidence="1" id="KW-0175">Coiled coil</keyword>
<dbReference type="AlphaFoldDB" id="A0A8B6C7K5"/>
<accession>A0A8B6C7K5</accession>
<dbReference type="EMBL" id="UYJE01001223">
    <property type="protein sequence ID" value="VDI00211.1"/>
    <property type="molecule type" value="Genomic_DNA"/>
</dbReference>
<feature type="coiled-coil region" evidence="1">
    <location>
        <begin position="270"/>
        <end position="297"/>
    </location>
</feature>
<gene>
    <name evidence="3" type="ORF">MGAL_10B011447</name>
</gene>
<feature type="region of interest" description="Disordered" evidence="2">
    <location>
        <begin position="91"/>
        <end position="145"/>
    </location>
</feature>
<name>A0A8B6C7K5_MYTGA</name>
<keyword evidence="4" id="KW-1185">Reference proteome</keyword>
<sequence>MNIRLTTLHDLIELEYLRKVMALSIPPSAKILTSSKSEIQISHDGISSLKSKGRQLPRPPTVADDLSKGTVLVRHPLPKYSFQSTLGKKKAETSKSLSELNKVDKSDKNDTTSLPIGTVKPVSKVEPYLDQDEKNQSNIRPQSEAPKLEMVIRNASPLDWPGSEAEVKRLKAEVVKLRGELDVQVKVNSELKKLLVASVGDDLHSRVERLARDRAELTQELGFTTKKRSEDYENLDAISIQADMWRSKYLASRVMSDELASAKSFFAMQYQESQNAVQQLLDERHELRSNMVECNRSLQQIRAAFDPLNIHRSVPQNSNNNLDLAKANHNLSESIKYRLLPSNRTPEISINMDLRWEDTLTHAESYAYEILSRRITTDDIKSHHPAITCNPESAVIPRYHPKAKFDNLTFNCCPHCAGEIIAV</sequence>
<evidence type="ECO:0000313" key="4">
    <source>
        <dbReference type="Proteomes" id="UP000596742"/>
    </source>
</evidence>
<dbReference type="GO" id="GO:0000139">
    <property type="term" value="C:Golgi membrane"/>
    <property type="evidence" value="ECO:0007669"/>
    <property type="project" value="TreeGrafter"/>
</dbReference>
<evidence type="ECO:0000256" key="1">
    <source>
        <dbReference type="SAM" id="Coils"/>
    </source>
</evidence>
<dbReference type="PANTHER" id="PTHR13066">
    <property type="entry name" value="BASIC LEUCINE ZIPPER NUCLEAR FACTOR 1 BLZF1 PROTEIN"/>
    <property type="match status" value="1"/>
</dbReference>
<dbReference type="OrthoDB" id="5959043at2759"/>
<dbReference type="InterPro" id="IPR027095">
    <property type="entry name" value="Golgin-45"/>
</dbReference>
<proteinExistence type="predicted"/>
<dbReference type="PANTHER" id="PTHR13066:SF2">
    <property type="entry name" value="GOLGIN-45"/>
    <property type="match status" value="1"/>
</dbReference>
<dbReference type="GO" id="GO:0007030">
    <property type="term" value="P:Golgi organization"/>
    <property type="evidence" value="ECO:0007669"/>
    <property type="project" value="InterPro"/>
</dbReference>
<evidence type="ECO:0008006" key="5">
    <source>
        <dbReference type="Google" id="ProtNLM"/>
    </source>
</evidence>
<protein>
    <recommendedName>
        <fullName evidence="5">Golgin-45</fullName>
    </recommendedName>
</protein>
<comment type="caution">
    <text evidence="3">The sequence shown here is derived from an EMBL/GenBank/DDBJ whole genome shotgun (WGS) entry which is preliminary data.</text>
</comment>
<feature type="coiled-coil region" evidence="1">
    <location>
        <begin position="200"/>
        <end position="227"/>
    </location>
</feature>
<dbReference type="Proteomes" id="UP000596742">
    <property type="component" value="Unassembled WGS sequence"/>
</dbReference>